<dbReference type="Pfam" id="PF02932">
    <property type="entry name" value="Neur_chan_memb"/>
    <property type="match status" value="1"/>
</dbReference>
<dbReference type="GO" id="GO:0005254">
    <property type="term" value="F:chloride channel activity"/>
    <property type="evidence" value="ECO:0007669"/>
    <property type="project" value="UniProtKB-ARBA"/>
</dbReference>
<feature type="transmembrane region" description="Helical" evidence="1">
    <location>
        <begin position="197"/>
        <end position="224"/>
    </location>
</feature>
<dbReference type="AlphaFoldDB" id="A0A3S3S2H0"/>
<dbReference type="GO" id="GO:0004888">
    <property type="term" value="F:transmembrane signaling receptor activity"/>
    <property type="evidence" value="ECO:0007669"/>
    <property type="project" value="InterPro"/>
</dbReference>
<dbReference type="InterPro" id="IPR006029">
    <property type="entry name" value="Neurotrans-gated_channel_TM"/>
</dbReference>
<dbReference type="InterPro" id="IPR006028">
    <property type="entry name" value="GABAA/Glycine_rcpt"/>
</dbReference>
<dbReference type="PRINTS" id="PR00253">
    <property type="entry name" value="GABAARECEPTR"/>
</dbReference>
<gene>
    <name evidence="3" type="ORF">B4U79_18117</name>
</gene>
<evidence type="ECO:0000259" key="2">
    <source>
        <dbReference type="Pfam" id="PF02932"/>
    </source>
</evidence>
<protein>
    <recommendedName>
        <fullName evidence="2">Neurotransmitter-gated ion-channel transmembrane domain-containing protein</fullName>
    </recommendedName>
</protein>
<dbReference type="Proteomes" id="UP000285301">
    <property type="component" value="Unassembled WGS sequence"/>
</dbReference>
<evidence type="ECO:0000256" key="1">
    <source>
        <dbReference type="SAM" id="Phobius"/>
    </source>
</evidence>
<keyword evidence="4" id="KW-1185">Reference proteome</keyword>
<dbReference type="EMBL" id="NCKU01002468">
    <property type="protein sequence ID" value="RWS09525.1"/>
    <property type="molecule type" value="Genomic_DNA"/>
</dbReference>
<dbReference type="InterPro" id="IPR036719">
    <property type="entry name" value="Neuro-gated_channel_TM_sf"/>
</dbReference>
<dbReference type="STRING" id="1965070.A0A3S3S2H0"/>
<sequence>MHLHVHSKCFCFLDGYSIDDIQYEWKFDNDMDIELSTFAVVEYKNFTQFLNISTGIYSRIGIEFIIDRHSLGYICRTYIPSALLVIASLLPFRLQAKLFFARLTLSGTILLAHVITMITANSVIVPNIGLTTSLDIYLLVCFLLITASLTLVIFSLSRASNGECGNKEGNLNSGDSFAESSKANRLRTENDTCEKNAMISLALVFLLFNTIYWSICLFVPTFMIS</sequence>
<organism evidence="3 4">
    <name type="scientific">Dinothrombium tinctorium</name>
    <dbReference type="NCBI Taxonomy" id="1965070"/>
    <lineage>
        <taxon>Eukaryota</taxon>
        <taxon>Metazoa</taxon>
        <taxon>Ecdysozoa</taxon>
        <taxon>Arthropoda</taxon>
        <taxon>Chelicerata</taxon>
        <taxon>Arachnida</taxon>
        <taxon>Acari</taxon>
        <taxon>Acariformes</taxon>
        <taxon>Trombidiformes</taxon>
        <taxon>Prostigmata</taxon>
        <taxon>Anystina</taxon>
        <taxon>Parasitengona</taxon>
        <taxon>Trombidioidea</taxon>
        <taxon>Trombidiidae</taxon>
        <taxon>Dinothrombium</taxon>
    </lineage>
</organism>
<dbReference type="Gene3D" id="1.20.58.390">
    <property type="entry name" value="Neurotransmitter-gated ion-channel transmembrane domain"/>
    <property type="match status" value="1"/>
</dbReference>
<keyword evidence="1" id="KW-0812">Transmembrane</keyword>
<feature type="transmembrane region" description="Helical" evidence="1">
    <location>
        <begin position="136"/>
        <end position="157"/>
    </location>
</feature>
<comment type="caution">
    <text evidence="3">The sequence shown here is derived from an EMBL/GenBank/DDBJ whole genome shotgun (WGS) entry which is preliminary data.</text>
</comment>
<evidence type="ECO:0000313" key="3">
    <source>
        <dbReference type="EMBL" id="RWS09525.1"/>
    </source>
</evidence>
<dbReference type="PANTHER" id="PTHR18945">
    <property type="entry name" value="NEUROTRANSMITTER GATED ION CHANNEL"/>
    <property type="match status" value="1"/>
</dbReference>
<evidence type="ECO:0000313" key="4">
    <source>
        <dbReference type="Proteomes" id="UP000285301"/>
    </source>
</evidence>
<keyword evidence="1" id="KW-1133">Transmembrane helix</keyword>
<dbReference type="GO" id="GO:0016020">
    <property type="term" value="C:membrane"/>
    <property type="evidence" value="ECO:0007669"/>
    <property type="project" value="InterPro"/>
</dbReference>
<dbReference type="InterPro" id="IPR038050">
    <property type="entry name" value="Neuro_actylchol_rec"/>
</dbReference>
<accession>A0A3S3S2H0</accession>
<reference evidence="3 4" key="1">
    <citation type="journal article" date="2018" name="Gigascience">
        <title>Genomes of trombidid mites reveal novel predicted allergens and laterally-transferred genes associated with secondary metabolism.</title>
        <authorList>
            <person name="Dong X."/>
            <person name="Chaisiri K."/>
            <person name="Xia D."/>
            <person name="Armstrong S.D."/>
            <person name="Fang Y."/>
            <person name="Donnelly M.J."/>
            <person name="Kadowaki T."/>
            <person name="McGarry J.W."/>
            <person name="Darby A.C."/>
            <person name="Makepeace B.L."/>
        </authorList>
    </citation>
    <scope>NUCLEOTIDE SEQUENCE [LARGE SCALE GENOMIC DNA]</scope>
    <source>
        <strain evidence="3">UoL-WK</strain>
    </source>
</reference>
<feature type="domain" description="Neurotransmitter-gated ion-channel transmembrane" evidence="2">
    <location>
        <begin position="77"/>
        <end position="154"/>
    </location>
</feature>
<dbReference type="GO" id="GO:0005230">
    <property type="term" value="F:extracellular ligand-gated monoatomic ion channel activity"/>
    <property type="evidence" value="ECO:0007669"/>
    <property type="project" value="UniProtKB-ARBA"/>
</dbReference>
<feature type="transmembrane region" description="Helical" evidence="1">
    <location>
        <begin position="99"/>
        <end position="124"/>
    </location>
</feature>
<dbReference type="InterPro" id="IPR006201">
    <property type="entry name" value="Neur_channel"/>
</dbReference>
<dbReference type="GO" id="GO:0099095">
    <property type="term" value="F:ligand-gated monoatomic anion channel activity"/>
    <property type="evidence" value="ECO:0007669"/>
    <property type="project" value="UniProtKB-ARBA"/>
</dbReference>
<dbReference type="SUPFAM" id="SSF90112">
    <property type="entry name" value="Neurotransmitter-gated ion-channel transmembrane pore"/>
    <property type="match status" value="1"/>
</dbReference>
<name>A0A3S3S2H0_9ACAR</name>
<keyword evidence="1" id="KW-0472">Membrane</keyword>
<proteinExistence type="predicted"/>